<accession>A0A2M7BRQ3</accession>
<dbReference type="AlphaFoldDB" id="A0A2M7BRQ3"/>
<feature type="transmembrane region" description="Helical" evidence="7">
    <location>
        <begin position="111"/>
        <end position="128"/>
    </location>
</feature>
<evidence type="ECO:0000256" key="7">
    <source>
        <dbReference type="SAM" id="Phobius"/>
    </source>
</evidence>
<evidence type="ECO:0000259" key="8">
    <source>
        <dbReference type="Pfam" id="PF01478"/>
    </source>
</evidence>
<evidence type="ECO:0000313" key="11">
    <source>
        <dbReference type="Proteomes" id="UP000230119"/>
    </source>
</evidence>
<feature type="transmembrane region" description="Helical" evidence="7">
    <location>
        <begin position="135"/>
        <end position="151"/>
    </location>
</feature>
<dbReference type="InterPro" id="IPR000045">
    <property type="entry name" value="Prepilin_IV_endopep_pep"/>
</dbReference>
<organism evidence="10 11">
    <name type="scientific">Candidatus Roizmanbacteria bacterium CG03_land_8_20_14_0_80_39_12</name>
    <dbReference type="NCBI Taxonomy" id="1974847"/>
    <lineage>
        <taxon>Bacteria</taxon>
        <taxon>Candidatus Roizmaniibacteriota</taxon>
    </lineage>
</organism>
<sequence>MIFNNLLNSYSDMVYLGGFFVFTIGAAMGSFINVLVDRLIHGESIMGRSHCDHCKKVLEWYDLLPILSYIIIGGKCRRCHVTLSLKHPLVEIATGLLYVGTWIIVPPGSLLLYWGIVSCAWVIVLSDLRYKLISDYMQILLFIFILFQKILEKASVFSLLGDVFAGIMVLLPIGLIYVVTNERAMGLGDVILAGIIGFFLGVGKGLLALYVSFLVGAMVGTVLLIQRKKGMKSAVPFGPFLIIGMLVAGVWGDILIQIIKKMYGF</sequence>
<protein>
    <recommendedName>
        <fullName evidence="12">Prepilin peptidase</fullName>
    </recommendedName>
</protein>
<dbReference type="Proteomes" id="UP000230119">
    <property type="component" value="Unassembled WGS sequence"/>
</dbReference>
<keyword evidence="3" id="KW-1003">Cell membrane</keyword>
<evidence type="ECO:0000256" key="5">
    <source>
        <dbReference type="ARBA" id="ARBA00022989"/>
    </source>
</evidence>
<dbReference type="InterPro" id="IPR050882">
    <property type="entry name" value="Prepilin_peptidase/N-MTase"/>
</dbReference>
<keyword evidence="6 7" id="KW-0472">Membrane</keyword>
<dbReference type="EMBL" id="PEVA01000185">
    <property type="protein sequence ID" value="PIV08117.1"/>
    <property type="molecule type" value="Genomic_DNA"/>
</dbReference>
<keyword evidence="4 7" id="KW-0812">Transmembrane</keyword>
<evidence type="ECO:0000256" key="3">
    <source>
        <dbReference type="ARBA" id="ARBA00022475"/>
    </source>
</evidence>
<dbReference type="InterPro" id="IPR010627">
    <property type="entry name" value="Prepilin_pept_A24_N"/>
</dbReference>
<dbReference type="GO" id="GO:0006465">
    <property type="term" value="P:signal peptide processing"/>
    <property type="evidence" value="ECO:0007669"/>
    <property type="project" value="TreeGrafter"/>
</dbReference>
<dbReference type="Pfam" id="PF06750">
    <property type="entry name" value="A24_N_bact"/>
    <property type="match status" value="1"/>
</dbReference>
<dbReference type="PANTHER" id="PTHR30487">
    <property type="entry name" value="TYPE 4 PREPILIN-LIKE PROTEINS LEADER PEPTIDE-PROCESSING ENZYME"/>
    <property type="match status" value="1"/>
</dbReference>
<proteinExistence type="inferred from homology"/>
<dbReference type="PANTHER" id="PTHR30487:SF0">
    <property type="entry name" value="PREPILIN LEADER PEPTIDASE_N-METHYLTRANSFERASE-RELATED"/>
    <property type="match status" value="1"/>
</dbReference>
<feature type="transmembrane region" description="Helical" evidence="7">
    <location>
        <begin position="157"/>
        <end position="177"/>
    </location>
</feature>
<dbReference type="Pfam" id="PF01478">
    <property type="entry name" value="Peptidase_A24"/>
    <property type="match status" value="1"/>
</dbReference>
<evidence type="ECO:0000256" key="2">
    <source>
        <dbReference type="ARBA" id="ARBA00005801"/>
    </source>
</evidence>
<feature type="transmembrane region" description="Helical" evidence="7">
    <location>
        <begin position="13"/>
        <end position="36"/>
    </location>
</feature>
<evidence type="ECO:0000256" key="4">
    <source>
        <dbReference type="ARBA" id="ARBA00022692"/>
    </source>
</evidence>
<evidence type="ECO:0000256" key="6">
    <source>
        <dbReference type="ARBA" id="ARBA00023136"/>
    </source>
</evidence>
<name>A0A2M7BRQ3_9BACT</name>
<evidence type="ECO:0008006" key="12">
    <source>
        <dbReference type="Google" id="ProtNLM"/>
    </source>
</evidence>
<comment type="caution">
    <text evidence="10">The sequence shown here is derived from an EMBL/GenBank/DDBJ whole genome shotgun (WGS) entry which is preliminary data.</text>
</comment>
<feature type="transmembrane region" description="Helical" evidence="7">
    <location>
        <begin position="237"/>
        <end position="259"/>
    </location>
</feature>
<keyword evidence="5 7" id="KW-1133">Transmembrane helix</keyword>
<feature type="domain" description="Prepilin type IV endopeptidase peptidase" evidence="8">
    <location>
        <begin position="116"/>
        <end position="220"/>
    </location>
</feature>
<evidence type="ECO:0000256" key="1">
    <source>
        <dbReference type="ARBA" id="ARBA00004651"/>
    </source>
</evidence>
<dbReference type="GO" id="GO:0004190">
    <property type="term" value="F:aspartic-type endopeptidase activity"/>
    <property type="evidence" value="ECO:0007669"/>
    <property type="project" value="InterPro"/>
</dbReference>
<gene>
    <name evidence="10" type="ORF">COS52_04405</name>
</gene>
<dbReference type="Gene3D" id="1.20.120.1220">
    <property type="match status" value="1"/>
</dbReference>
<feature type="transmembrane region" description="Helical" evidence="7">
    <location>
        <begin position="207"/>
        <end position="225"/>
    </location>
</feature>
<comment type="similarity">
    <text evidence="2">Belongs to the peptidase A24 family.</text>
</comment>
<feature type="domain" description="Prepilin peptidase A24 N-terminal" evidence="9">
    <location>
        <begin position="24"/>
        <end position="102"/>
    </location>
</feature>
<comment type="subcellular location">
    <subcellularLocation>
        <location evidence="1">Cell membrane</location>
        <topology evidence="1">Multi-pass membrane protein</topology>
    </subcellularLocation>
</comment>
<reference evidence="11" key="1">
    <citation type="submission" date="2017-09" db="EMBL/GenBank/DDBJ databases">
        <title>Depth-based differentiation of microbial function through sediment-hosted aquifers and enrichment of novel symbionts in the deep terrestrial subsurface.</title>
        <authorList>
            <person name="Probst A.J."/>
            <person name="Ladd B."/>
            <person name="Jarett J.K."/>
            <person name="Geller-Mcgrath D.E."/>
            <person name="Sieber C.M.K."/>
            <person name="Emerson J.B."/>
            <person name="Anantharaman K."/>
            <person name="Thomas B.C."/>
            <person name="Malmstrom R."/>
            <person name="Stieglmeier M."/>
            <person name="Klingl A."/>
            <person name="Woyke T."/>
            <person name="Ryan C.M."/>
            <person name="Banfield J.F."/>
        </authorList>
    </citation>
    <scope>NUCLEOTIDE SEQUENCE [LARGE SCALE GENOMIC DNA]</scope>
</reference>
<evidence type="ECO:0000259" key="9">
    <source>
        <dbReference type="Pfam" id="PF06750"/>
    </source>
</evidence>
<feature type="transmembrane region" description="Helical" evidence="7">
    <location>
        <begin position="184"/>
        <end position="201"/>
    </location>
</feature>
<evidence type="ECO:0000313" key="10">
    <source>
        <dbReference type="EMBL" id="PIV08117.1"/>
    </source>
</evidence>
<dbReference type="GO" id="GO:0005886">
    <property type="term" value="C:plasma membrane"/>
    <property type="evidence" value="ECO:0007669"/>
    <property type="project" value="UniProtKB-SubCell"/>
</dbReference>